<reference evidence="11 12" key="1">
    <citation type="submission" date="2017-11" db="EMBL/GenBank/DDBJ databases">
        <title>Complete genome of a free-living desiccation-tolerant cyanobacterium and its photosynthetic adaptation to extreme terrestrial habitat.</title>
        <authorList>
            <person name="Shang J."/>
        </authorList>
    </citation>
    <scope>NUCLEOTIDE SEQUENCE [LARGE SCALE GENOMIC DNA]</scope>
    <source>
        <strain evidence="11 12">CCNUN1</strain>
    </source>
</reference>
<dbReference type="OrthoDB" id="530955at2"/>
<gene>
    <name evidence="11" type="ORF">COO91_04067</name>
</gene>
<accession>A0A2K8SRJ6</accession>
<dbReference type="Pfam" id="PF00085">
    <property type="entry name" value="Thioredoxin"/>
    <property type="match status" value="1"/>
</dbReference>
<feature type="disulfide bond" description="Redox-active" evidence="9">
    <location>
        <begin position="37"/>
        <end position="40"/>
    </location>
</feature>
<dbReference type="EMBL" id="CP024785">
    <property type="protein sequence ID" value="AUB38104.1"/>
    <property type="molecule type" value="Genomic_DNA"/>
</dbReference>
<evidence type="ECO:0000313" key="11">
    <source>
        <dbReference type="EMBL" id="AUB38104.1"/>
    </source>
</evidence>
<dbReference type="PIRSF" id="PIRSF000077">
    <property type="entry name" value="Thioredoxin"/>
    <property type="match status" value="1"/>
</dbReference>
<dbReference type="AlphaFoldDB" id="A0A2K8SRJ6"/>
<dbReference type="PROSITE" id="PS51352">
    <property type="entry name" value="THIOREDOXIN_2"/>
    <property type="match status" value="1"/>
</dbReference>
<evidence type="ECO:0000259" key="10">
    <source>
        <dbReference type="PROSITE" id="PS51352"/>
    </source>
</evidence>
<evidence type="ECO:0000256" key="1">
    <source>
        <dbReference type="ARBA" id="ARBA00008987"/>
    </source>
</evidence>
<dbReference type="InterPro" id="IPR013766">
    <property type="entry name" value="Thioredoxin_domain"/>
</dbReference>
<evidence type="ECO:0000256" key="3">
    <source>
        <dbReference type="ARBA" id="ARBA00022982"/>
    </source>
</evidence>
<evidence type="ECO:0000256" key="9">
    <source>
        <dbReference type="PIRSR" id="PIRSR000077-4"/>
    </source>
</evidence>
<name>A0A2K8SRJ6_9NOSO</name>
<dbReference type="PANTHER" id="PTHR45663:SF11">
    <property type="entry name" value="GEO12009P1"/>
    <property type="match status" value="1"/>
</dbReference>
<keyword evidence="5 9" id="KW-0676">Redox-active center</keyword>
<keyword evidence="12" id="KW-1185">Reference proteome</keyword>
<dbReference type="NCBIfam" id="TIGR01068">
    <property type="entry name" value="thioredoxin"/>
    <property type="match status" value="1"/>
</dbReference>
<evidence type="ECO:0000313" key="12">
    <source>
        <dbReference type="Proteomes" id="UP000232003"/>
    </source>
</evidence>
<evidence type="ECO:0000256" key="2">
    <source>
        <dbReference type="ARBA" id="ARBA00022448"/>
    </source>
</evidence>
<dbReference type="PANTHER" id="PTHR45663">
    <property type="entry name" value="GEO12009P1"/>
    <property type="match status" value="1"/>
</dbReference>
<feature type="site" description="Contributes to redox potential value" evidence="8">
    <location>
        <position position="38"/>
    </location>
</feature>
<sequence>MSTDTDIVAYVQESEFDAVLTGSEEKVVVVDFTATWCGPCRLITPLMDQLAEEYKGRAKVVKVDVDSNKPIFKRFGLRSIPAVLIFKDGDLAETIVGVSPYEQFSEAVQKLLEVVSTTDS</sequence>
<dbReference type="Gene3D" id="3.40.30.10">
    <property type="entry name" value="Glutaredoxin"/>
    <property type="match status" value="1"/>
</dbReference>
<dbReference type="CDD" id="cd02947">
    <property type="entry name" value="TRX_family"/>
    <property type="match status" value="1"/>
</dbReference>
<protein>
    <recommendedName>
        <fullName evidence="6 7">Thioredoxin</fullName>
    </recommendedName>
</protein>
<evidence type="ECO:0000256" key="6">
    <source>
        <dbReference type="NCBIfam" id="TIGR01068"/>
    </source>
</evidence>
<dbReference type="PRINTS" id="PR00421">
    <property type="entry name" value="THIOREDOXIN"/>
</dbReference>
<keyword evidence="2" id="KW-0813">Transport</keyword>
<comment type="similarity">
    <text evidence="1 7">Belongs to the thioredoxin family.</text>
</comment>
<dbReference type="GO" id="GO:0015035">
    <property type="term" value="F:protein-disulfide reductase activity"/>
    <property type="evidence" value="ECO:0007669"/>
    <property type="project" value="UniProtKB-UniRule"/>
</dbReference>
<keyword evidence="3" id="KW-0249">Electron transport</keyword>
<organism evidence="11 12">
    <name type="scientific">Nostoc flagelliforme CCNUN1</name>
    <dbReference type="NCBI Taxonomy" id="2038116"/>
    <lineage>
        <taxon>Bacteria</taxon>
        <taxon>Bacillati</taxon>
        <taxon>Cyanobacteriota</taxon>
        <taxon>Cyanophyceae</taxon>
        <taxon>Nostocales</taxon>
        <taxon>Nostocaceae</taxon>
        <taxon>Nostoc</taxon>
    </lineage>
</organism>
<feature type="site" description="Deprotonates C-terminal active site Cys" evidence="8">
    <location>
        <position position="31"/>
    </location>
</feature>
<dbReference type="InterPro" id="IPR017937">
    <property type="entry name" value="Thioredoxin_CS"/>
</dbReference>
<dbReference type="FunFam" id="3.40.30.10:FF:000001">
    <property type="entry name" value="Thioredoxin"/>
    <property type="match status" value="1"/>
</dbReference>
<evidence type="ECO:0000256" key="5">
    <source>
        <dbReference type="ARBA" id="ARBA00023284"/>
    </source>
</evidence>
<evidence type="ECO:0000256" key="4">
    <source>
        <dbReference type="ARBA" id="ARBA00023157"/>
    </source>
</evidence>
<feature type="site" description="Contributes to redox potential value" evidence="8">
    <location>
        <position position="39"/>
    </location>
</feature>
<dbReference type="Proteomes" id="UP000232003">
    <property type="component" value="Chromosome"/>
</dbReference>
<dbReference type="InterPro" id="IPR036249">
    <property type="entry name" value="Thioredoxin-like_sf"/>
</dbReference>
<evidence type="ECO:0000256" key="7">
    <source>
        <dbReference type="PIRNR" id="PIRNR000077"/>
    </source>
</evidence>
<dbReference type="InterPro" id="IPR005746">
    <property type="entry name" value="Thioredoxin"/>
</dbReference>
<dbReference type="KEGG" id="nfl:COO91_04067"/>
<feature type="domain" description="Thioredoxin" evidence="10">
    <location>
        <begin position="1"/>
        <end position="113"/>
    </location>
</feature>
<dbReference type="SUPFAM" id="SSF52833">
    <property type="entry name" value="Thioredoxin-like"/>
    <property type="match status" value="1"/>
</dbReference>
<feature type="active site" description="Nucleophile" evidence="8">
    <location>
        <position position="37"/>
    </location>
</feature>
<keyword evidence="4 9" id="KW-1015">Disulfide bond</keyword>
<dbReference type="PROSITE" id="PS00194">
    <property type="entry name" value="THIOREDOXIN_1"/>
    <property type="match status" value="1"/>
</dbReference>
<feature type="active site" description="Nucleophile" evidence="8">
    <location>
        <position position="40"/>
    </location>
</feature>
<dbReference type="RefSeq" id="WP_100899535.1">
    <property type="nucleotide sequence ID" value="NZ_CAWNNC010000001.1"/>
</dbReference>
<evidence type="ECO:0000256" key="8">
    <source>
        <dbReference type="PIRSR" id="PIRSR000077-1"/>
    </source>
</evidence>
<proteinExistence type="inferred from homology"/>
<dbReference type="GO" id="GO:0005737">
    <property type="term" value="C:cytoplasm"/>
    <property type="evidence" value="ECO:0007669"/>
    <property type="project" value="TreeGrafter"/>
</dbReference>